<evidence type="ECO:0000256" key="1">
    <source>
        <dbReference type="SAM" id="MobiDB-lite"/>
    </source>
</evidence>
<dbReference type="InterPro" id="IPR003425">
    <property type="entry name" value="CCB3/YggT"/>
</dbReference>
<dbReference type="EMBL" id="JAAALK010000079">
    <property type="protein sequence ID" value="KAG8100454.1"/>
    <property type="molecule type" value="Genomic_DNA"/>
</dbReference>
<organism evidence="2 3">
    <name type="scientific">Zizania palustris</name>
    <name type="common">Northern wild rice</name>
    <dbReference type="NCBI Taxonomy" id="103762"/>
    <lineage>
        <taxon>Eukaryota</taxon>
        <taxon>Viridiplantae</taxon>
        <taxon>Streptophyta</taxon>
        <taxon>Embryophyta</taxon>
        <taxon>Tracheophyta</taxon>
        <taxon>Spermatophyta</taxon>
        <taxon>Magnoliopsida</taxon>
        <taxon>Liliopsida</taxon>
        <taxon>Poales</taxon>
        <taxon>Poaceae</taxon>
        <taxon>BOP clade</taxon>
        <taxon>Oryzoideae</taxon>
        <taxon>Oryzeae</taxon>
        <taxon>Zizaniinae</taxon>
        <taxon>Zizania</taxon>
    </lineage>
</organism>
<keyword evidence="3" id="KW-1185">Reference proteome</keyword>
<name>A0A8J6C023_ZIZPA</name>
<comment type="caution">
    <text evidence="2">The sequence shown here is derived from an EMBL/GenBank/DDBJ whole genome shotgun (WGS) entry which is preliminary data.</text>
</comment>
<reference evidence="2" key="1">
    <citation type="journal article" date="2021" name="bioRxiv">
        <title>Whole Genome Assembly and Annotation of Northern Wild Rice, Zizania palustris L., Supports a Whole Genome Duplication in the Zizania Genus.</title>
        <authorList>
            <person name="Haas M."/>
            <person name="Kono T."/>
            <person name="Macchietto M."/>
            <person name="Millas R."/>
            <person name="McGilp L."/>
            <person name="Shao M."/>
            <person name="Duquette J."/>
            <person name="Hirsch C.N."/>
            <person name="Kimball J."/>
        </authorList>
    </citation>
    <scope>NUCLEOTIDE SEQUENCE</scope>
    <source>
        <tissue evidence="2">Fresh leaf tissue</tissue>
    </source>
</reference>
<dbReference type="Pfam" id="PF02325">
    <property type="entry name" value="CCB3_YggT"/>
    <property type="match status" value="1"/>
</dbReference>
<sequence>MHAGASGLAGSAHPAGRLHAGRTGAVRPDPRRTPPYPYPFREPPLLLPHRLPPPPPHLQRSGAMQGVLTSPCLRLFPLRSFPSPATPHILPAKTLAFRPLGLPRGLRSSPSPAPPRAAAEAAASVVGGILAPLSTLEVGLRSINLAPLRVPVAAAMSAVVRWLGVYREVLLVGVLFSWFPNIPWDRQPFSALRDLCDPFLALCREVMPPVFGRKLDLSPLIAFMAIDIIIMILRPQPRM</sequence>
<dbReference type="AlphaFoldDB" id="A0A8J6C023"/>
<proteinExistence type="predicted"/>
<dbReference type="PANTHER" id="PTHR33219:SF10">
    <property type="entry name" value="OS07G0185300 PROTEIN"/>
    <property type="match status" value="1"/>
</dbReference>
<dbReference type="GO" id="GO:0009507">
    <property type="term" value="C:chloroplast"/>
    <property type="evidence" value="ECO:0007669"/>
    <property type="project" value="TreeGrafter"/>
</dbReference>
<dbReference type="GO" id="GO:0016020">
    <property type="term" value="C:membrane"/>
    <property type="evidence" value="ECO:0007669"/>
    <property type="project" value="InterPro"/>
</dbReference>
<dbReference type="OrthoDB" id="2066at2759"/>
<evidence type="ECO:0008006" key="4">
    <source>
        <dbReference type="Google" id="ProtNLM"/>
    </source>
</evidence>
<accession>A0A8J6C023</accession>
<dbReference type="EMBL" id="JAAALK010000079">
    <property type="protein sequence ID" value="KAG8100455.1"/>
    <property type="molecule type" value="Genomic_DNA"/>
</dbReference>
<feature type="region of interest" description="Disordered" evidence="1">
    <location>
        <begin position="1"/>
        <end position="38"/>
    </location>
</feature>
<dbReference type="Proteomes" id="UP000729402">
    <property type="component" value="Unassembled WGS sequence"/>
</dbReference>
<reference evidence="2" key="2">
    <citation type="submission" date="2021-02" db="EMBL/GenBank/DDBJ databases">
        <authorList>
            <person name="Kimball J.A."/>
            <person name="Haas M.W."/>
            <person name="Macchietto M."/>
            <person name="Kono T."/>
            <person name="Duquette J."/>
            <person name="Shao M."/>
        </authorList>
    </citation>
    <scope>NUCLEOTIDE SEQUENCE</scope>
    <source>
        <tissue evidence="2">Fresh leaf tissue</tissue>
    </source>
</reference>
<dbReference type="EMBL" id="JAAALK010000079">
    <property type="protein sequence ID" value="KAG8100453.1"/>
    <property type="molecule type" value="Genomic_DNA"/>
</dbReference>
<protein>
    <recommendedName>
        <fullName evidence="4">YGGT family protein</fullName>
    </recommendedName>
</protein>
<feature type="compositionally biased region" description="Low complexity" evidence="1">
    <location>
        <begin position="1"/>
        <end position="15"/>
    </location>
</feature>
<evidence type="ECO:0000313" key="2">
    <source>
        <dbReference type="EMBL" id="KAG8100454.1"/>
    </source>
</evidence>
<dbReference type="PANTHER" id="PTHR33219">
    <property type="entry name" value="YLMG HOMOLOG PROTEIN 2, CHLOROPLASTIC"/>
    <property type="match status" value="1"/>
</dbReference>
<gene>
    <name evidence="2" type="ORF">GUJ93_ZPchr0013g35264</name>
</gene>
<dbReference type="GO" id="GO:0010020">
    <property type="term" value="P:chloroplast fission"/>
    <property type="evidence" value="ECO:0007669"/>
    <property type="project" value="TreeGrafter"/>
</dbReference>
<evidence type="ECO:0000313" key="3">
    <source>
        <dbReference type="Proteomes" id="UP000729402"/>
    </source>
</evidence>